<dbReference type="EMBL" id="BMAT01006951">
    <property type="protein sequence ID" value="GFS22941.1"/>
    <property type="molecule type" value="Genomic_DNA"/>
</dbReference>
<protein>
    <submittedName>
        <fullName evidence="1">Uncharacterized protein</fullName>
    </submittedName>
</protein>
<accession>A0AAV4JQT7</accession>
<proteinExistence type="predicted"/>
<keyword evidence="2" id="KW-1185">Reference proteome</keyword>
<evidence type="ECO:0000313" key="1">
    <source>
        <dbReference type="EMBL" id="GFS22941.1"/>
    </source>
</evidence>
<evidence type="ECO:0000313" key="2">
    <source>
        <dbReference type="Proteomes" id="UP000762676"/>
    </source>
</evidence>
<comment type="caution">
    <text evidence="1">The sequence shown here is derived from an EMBL/GenBank/DDBJ whole genome shotgun (WGS) entry which is preliminary data.</text>
</comment>
<sequence>MDRLDEWHGHRKSEAYRKPALGNCDGVSRYQLYNPPSDSDTLSPVEGKPHQGFYCRHFGIDCVVSQATCQRRLGFRSATMGAVMGSSGQQLPS</sequence>
<reference evidence="1 2" key="1">
    <citation type="journal article" date="2021" name="Elife">
        <title>Chloroplast acquisition without the gene transfer in kleptoplastic sea slugs, Plakobranchus ocellatus.</title>
        <authorList>
            <person name="Maeda T."/>
            <person name="Takahashi S."/>
            <person name="Yoshida T."/>
            <person name="Shimamura S."/>
            <person name="Takaki Y."/>
            <person name="Nagai Y."/>
            <person name="Toyoda A."/>
            <person name="Suzuki Y."/>
            <person name="Arimoto A."/>
            <person name="Ishii H."/>
            <person name="Satoh N."/>
            <person name="Nishiyama T."/>
            <person name="Hasebe M."/>
            <person name="Maruyama T."/>
            <person name="Minagawa J."/>
            <person name="Obokata J."/>
            <person name="Shigenobu S."/>
        </authorList>
    </citation>
    <scope>NUCLEOTIDE SEQUENCE [LARGE SCALE GENOMIC DNA]</scope>
</reference>
<name>A0AAV4JQT7_9GAST</name>
<gene>
    <name evidence="1" type="ORF">ElyMa_003376700</name>
</gene>
<dbReference type="Proteomes" id="UP000762676">
    <property type="component" value="Unassembled WGS sequence"/>
</dbReference>
<dbReference type="AlphaFoldDB" id="A0AAV4JQT7"/>
<organism evidence="1 2">
    <name type="scientific">Elysia marginata</name>
    <dbReference type="NCBI Taxonomy" id="1093978"/>
    <lineage>
        <taxon>Eukaryota</taxon>
        <taxon>Metazoa</taxon>
        <taxon>Spiralia</taxon>
        <taxon>Lophotrochozoa</taxon>
        <taxon>Mollusca</taxon>
        <taxon>Gastropoda</taxon>
        <taxon>Heterobranchia</taxon>
        <taxon>Euthyneura</taxon>
        <taxon>Panpulmonata</taxon>
        <taxon>Sacoglossa</taxon>
        <taxon>Placobranchoidea</taxon>
        <taxon>Plakobranchidae</taxon>
        <taxon>Elysia</taxon>
    </lineage>
</organism>